<keyword evidence="1" id="KW-0677">Repeat</keyword>
<dbReference type="EMBL" id="JBFOLK010000014">
    <property type="protein sequence ID" value="KAL2460168.1"/>
    <property type="molecule type" value="Genomic_DNA"/>
</dbReference>
<dbReference type="NCBIfam" id="TIGR00756">
    <property type="entry name" value="PPR"/>
    <property type="match status" value="4"/>
</dbReference>
<evidence type="ECO:0000256" key="1">
    <source>
        <dbReference type="ARBA" id="ARBA00022737"/>
    </source>
</evidence>
<sequence length="682" mass="77059">MKALKEGLRFHAHAIKYGFTPTIFAANQLIHLYSKHGFVREARKLFDEMPERNVFTWNAIINTYVKSHNFTDAQLLFDYAPCKDSVTYNSLISGYANCDGHENWALNLFVQMQYDSESATIDEFTLTTLLNLIAKLRFLCYGRQLHSFMVKSGNDSSGFLFSSLIDMYSKSGCYQDAWRVFNGSGGRGVTDVVVKNAMVAACCRDGELELAREIFLTKQELNDSVTWNTMISGYVQNGGEEEAIKLFKCMAKAGFNWNHHTFAIVLNACSTLKNLKFGKEVHAWVLKEGLWANPFIASGIVDVYCKCGNMGYAESVHKKVGMDNSFSITSMIVGYSTRGSMLEARRLFDSLTQKNIVVWTAMFSGYVKSQQYEDVFHLFHEFQDKEIAAPDALVFVSLLCACTMQANMDLGKQIHAYILKMGIKIDEKTVSALIDMYSKCGNIRYAERIFQRARAKDSVIYNVMIAGYAHHGYEYEAINLFEEMKEASLQPDAVTFVAILSACRHCGLVAEGEKYFSSMTEDYAISPEIDHYACMLDLYGRSNQLEKAVAFIENMPIEPDSIILGTFINACKMNRNLELARMAENKLLEIEADNGARYVQLANVYASEGKWDEMRRVMQRMRGKAVKKLTGRSWVHVSNDVHVFTSGDRSHSEADSIYFTLGCLIQELCDVGEVDKRISGID</sequence>
<dbReference type="PANTHER" id="PTHR47926:SF387">
    <property type="entry name" value="PENTATRICOPEPTIDE REPEAT-CONTAINING PROTEIN"/>
    <property type="match status" value="1"/>
</dbReference>
<protein>
    <submittedName>
        <fullName evidence="3">Pentatricopeptide repeat-containing protein</fullName>
    </submittedName>
</protein>
<name>A0ABD1P8G7_9LAMI</name>
<dbReference type="FunFam" id="1.25.40.10:FF:000090">
    <property type="entry name" value="Pentatricopeptide repeat-containing protein, chloroplastic"/>
    <property type="match status" value="1"/>
</dbReference>
<dbReference type="InterPro" id="IPR046848">
    <property type="entry name" value="E_motif"/>
</dbReference>
<dbReference type="Proteomes" id="UP001604336">
    <property type="component" value="Unassembled WGS sequence"/>
</dbReference>
<evidence type="ECO:0000313" key="4">
    <source>
        <dbReference type="Proteomes" id="UP001604336"/>
    </source>
</evidence>
<dbReference type="FunFam" id="1.25.40.10:FF:000442">
    <property type="entry name" value="Pentatricopeptide repeat-containing protein At3g49710"/>
    <property type="match status" value="1"/>
</dbReference>
<feature type="repeat" description="PPR" evidence="2">
    <location>
        <begin position="84"/>
        <end position="119"/>
    </location>
</feature>
<dbReference type="InterPro" id="IPR046960">
    <property type="entry name" value="PPR_At4g14850-like_plant"/>
</dbReference>
<dbReference type="Pfam" id="PF01535">
    <property type="entry name" value="PPR"/>
    <property type="match status" value="9"/>
</dbReference>
<dbReference type="Pfam" id="PF20431">
    <property type="entry name" value="E_motif"/>
    <property type="match status" value="1"/>
</dbReference>
<comment type="caution">
    <text evidence="3">The sequence shown here is derived from an EMBL/GenBank/DDBJ whole genome shotgun (WGS) entry which is preliminary data.</text>
</comment>
<proteinExistence type="predicted"/>
<feature type="repeat" description="PPR" evidence="2">
    <location>
        <begin position="223"/>
        <end position="257"/>
    </location>
</feature>
<dbReference type="PROSITE" id="PS51375">
    <property type="entry name" value="PPR"/>
    <property type="match status" value="5"/>
</dbReference>
<reference evidence="4" key="1">
    <citation type="submission" date="2024-07" db="EMBL/GenBank/DDBJ databases">
        <title>Two chromosome-level genome assemblies of Korean endemic species Abeliophyllum distichum and Forsythia ovata (Oleaceae).</title>
        <authorList>
            <person name="Jang H."/>
        </authorList>
    </citation>
    <scope>NUCLEOTIDE SEQUENCE [LARGE SCALE GENOMIC DNA]</scope>
</reference>
<feature type="repeat" description="PPR" evidence="2">
    <location>
        <begin position="457"/>
        <end position="491"/>
    </location>
</feature>
<gene>
    <name evidence="3" type="ORF">Adt_43588</name>
</gene>
<dbReference type="Gene3D" id="1.25.40.10">
    <property type="entry name" value="Tetratricopeptide repeat domain"/>
    <property type="match status" value="5"/>
</dbReference>
<dbReference type="PANTHER" id="PTHR47926">
    <property type="entry name" value="PENTATRICOPEPTIDE REPEAT-CONTAINING PROTEIN"/>
    <property type="match status" value="1"/>
</dbReference>
<dbReference type="AlphaFoldDB" id="A0ABD1P8G7"/>
<feature type="repeat" description="PPR" evidence="2">
    <location>
        <begin position="355"/>
        <end position="389"/>
    </location>
</feature>
<evidence type="ECO:0000256" key="2">
    <source>
        <dbReference type="PROSITE-ProRule" id="PRU00708"/>
    </source>
</evidence>
<organism evidence="3 4">
    <name type="scientific">Abeliophyllum distichum</name>
    <dbReference type="NCBI Taxonomy" id="126358"/>
    <lineage>
        <taxon>Eukaryota</taxon>
        <taxon>Viridiplantae</taxon>
        <taxon>Streptophyta</taxon>
        <taxon>Embryophyta</taxon>
        <taxon>Tracheophyta</taxon>
        <taxon>Spermatophyta</taxon>
        <taxon>Magnoliopsida</taxon>
        <taxon>eudicotyledons</taxon>
        <taxon>Gunneridae</taxon>
        <taxon>Pentapetalae</taxon>
        <taxon>asterids</taxon>
        <taxon>lamiids</taxon>
        <taxon>Lamiales</taxon>
        <taxon>Oleaceae</taxon>
        <taxon>Forsythieae</taxon>
        <taxon>Abeliophyllum</taxon>
    </lineage>
</organism>
<accession>A0ABD1P8G7</accession>
<evidence type="ECO:0000313" key="3">
    <source>
        <dbReference type="EMBL" id="KAL2460168.1"/>
    </source>
</evidence>
<dbReference type="Pfam" id="PF13041">
    <property type="entry name" value="PPR_2"/>
    <property type="match status" value="2"/>
</dbReference>
<dbReference type="InterPro" id="IPR011990">
    <property type="entry name" value="TPR-like_helical_dom_sf"/>
</dbReference>
<keyword evidence="4" id="KW-1185">Reference proteome</keyword>
<feature type="repeat" description="PPR" evidence="2">
    <location>
        <begin position="22"/>
        <end position="56"/>
    </location>
</feature>
<dbReference type="InterPro" id="IPR002885">
    <property type="entry name" value="PPR_rpt"/>
</dbReference>